<dbReference type="NCBIfam" id="NF038310">
    <property type="entry name" value="lysogeny_AimR"/>
    <property type="match status" value="1"/>
</dbReference>
<proteinExistence type="predicted"/>
<dbReference type="Proteomes" id="UP000195120">
    <property type="component" value="Unassembled WGS sequence"/>
</dbReference>
<evidence type="ECO:0008006" key="3">
    <source>
        <dbReference type="Google" id="ProtNLM"/>
    </source>
</evidence>
<sequence length="388" mass="46420">MNELRNQIDNMIFSKMKNYKDLSKETGVPESTISKWLTHGTEISAFSFIKIISALLPDDKHEQEELIILYLKTLKDGSCLNRKVVFIISYLNRNMKVFNYLLTTCINHKYSSMKKFSRVFQLYNLRLLGGNIKEIYQKIPSFYKNATKKEKDLEVLCDILSMIIKLDLGEMKLIEGYRKKITKHFCSMRNNDLKIIYRFWVDELFSYYLLRKNELEKFRRYYNVLRHHPNLIFFPVIQSSLDLKAGESYLNSNEYEKAVMLLENALQVFRKWGDHSRYTQALNDIHFLRIKEWKDIDKIDFENLHLAEKALYHIQLEEYSQAIKILYELKEKNGKLTPLQTCYLGMAKFDLNLIRESIGMLRENNDYLFLEFAEQMYDKYSRTLEIML</sequence>
<reference evidence="1 2" key="1">
    <citation type="submission" date="2016-10" db="EMBL/GenBank/DDBJ databases">
        <title>Comparative genomics of Bacillus thuringiensis reveals a path to pathogens against multiple invertebrate hosts.</title>
        <authorList>
            <person name="Zheng J."/>
            <person name="Gao Q."/>
            <person name="Liu H."/>
            <person name="Peng D."/>
            <person name="Ruan L."/>
            <person name="Sun M."/>
        </authorList>
    </citation>
    <scope>NUCLEOTIDE SEQUENCE [LARGE SCALE GENOMIC DNA]</scope>
    <source>
        <strain evidence="1">BGSC 4BW1</strain>
    </source>
</reference>
<gene>
    <name evidence="1" type="ORF">BK741_21635</name>
</gene>
<dbReference type="AlphaFoldDB" id="A0A9X6LFC5"/>
<dbReference type="EMBL" id="MOOP01000124">
    <property type="protein sequence ID" value="OUB44875.1"/>
    <property type="molecule type" value="Genomic_DNA"/>
</dbReference>
<accession>A0A9X6LFC5</accession>
<dbReference type="Pfam" id="PF22871">
    <property type="entry name" value="AimR"/>
    <property type="match status" value="1"/>
</dbReference>
<dbReference type="SUPFAM" id="SSF48452">
    <property type="entry name" value="TPR-like"/>
    <property type="match status" value="1"/>
</dbReference>
<evidence type="ECO:0000313" key="1">
    <source>
        <dbReference type="EMBL" id="OUB44875.1"/>
    </source>
</evidence>
<dbReference type="RefSeq" id="WP_086401751.1">
    <property type="nucleotide sequence ID" value="NZ_MOOP01000124.1"/>
</dbReference>
<name>A0A9X6LFC5_BACTU</name>
<dbReference type="InterPro" id="IPR011990">
    <property type="entry name" value="TPR-like_helical_dom_sf"/>
</dbReference>
<organism evidence="1 2">
    <name type="scientific">Bacillus thuringiensis serovar iberica</name>
    <dbReference type="NCBI Taxonomy" id="180866"/>
    <lineage>
        <taxon>Bacteria</taxon>
        <taxon>Bacillati</taxon>
        <taxon>Bacillota</taxon>
        <taxon>Bacilli</taxon>
        <taxon>Bacillales</taxon>
        <taxon>Bacillaceae</taxon>
        <taxon>Bacillus</taxon>
        <taxon>Bacillus cereus group</taxon>
    </lineage>
</organism>
<evidence type="ECO:0000313" key="2">
    <source>
        <dbReference type="Proteomes" id="UP000195120"/>
    </source>
</evidence>
<dbReference type="InterPro" id="IPR047705">
    <property type="entry name" value="AimR-like"/>
</dbReference>
<comment type="caution">
    <text evidence="1">The sequence shown here is derived from an EMBL/GenBank/DDBJ whole genome shotgun (WGS) entry which is preliminary data.</text>
</comment>
<protein>
    <recommendedName>
        <fullName evidence="3">Transcriptional regulator</fullName>
    </recommendedName>
</protein>
<dbReference type="Gene3D" id="1.25.40.10">
    <property type="entry name" value="Tetratricopeptide repeat domain"/>
    <property type="match status" value="1"/>
</dbReference>